<keyword evidence="4 11" id="KW-0240">DNA-directed RNA polymerase</keyword>
<protein>
    <recommendedName>
        <fullName evidence="11">DNA-directed RNA polymerase</fullName>
        <ecNumber evidence="11">2.7.7.6</ecNumber>
    </recommendedName>
</protein>
<dbReference type="Pfam" id="PF00940">
    <property type="entry name" value="RNA_pol"/>
    <property type="match status" value="1"/>
</dbReference>
<comment type="caution">
    <text evidence="14">The sequence shown here is derived from an EMBL/GenBank/DDBJ whole genome shotgun (WGS) entry which is preliminary data.</text>
</comment>
<keyword evidence="9 11" id="KW-0804">Transcription</keyword>
<dbReference type="PROSITE" id="PS00489">
    <property type="entry name" value="RNA_POL_PHAGE_2"/>
    <property type="match status" value="1"/>
</dbReference>
<dbReference type="Proteomes" id="UP001287356">
    <property type="component" value="Unassembled WGS sequence"/>
</dbReference>
<dbReference type="GO" id="GO:0003899">
    <property type="term" value="F:DNA-directed RNA polymerase activity"/>
    <property type="evidence" value="ECO:0007669"/>
    <property type="project" value="UniProtKB-EC"/>
</dbReference>
<evidence type="ECO:0000256" key="7">
    <source>
        <dbReference type="ARBA" id="ARBA00022946"/>
    </source>
</evidence>
<dbReference type="Pfam" id="PF14700">
    <property type="entry name" value="RPOL_N"/>
    <property type="match status" value="1"/>
</dbReference>
<evidence type="ECO:0000256" key="9">
    <source>
        <dbReference type="ARBA" id="ARBA00023163"/>
    </source>
</evidence>
<dbReference type="InterPro" id="IPR029262">
    <property type="entry name" value="RPOL_N"/>
</dbReference>
<dbReference type="Gene3D" id="1.10.287.260">
    <property type="match status" value="1"/>
</dbReference>
<dbReference type="Gene3D" id="1.10.150.20">
    <property type="entry name" value="5' to 3' exonuclease, C-terminal subdomain"/>
    <property type="match status" value="1"/>
</dbReference>
<sequence>MFVRSAVSRHNLPLRRLLLSSSAQTLSTCRSPGYLRPSADATRLINTRQELRPPRRRVFDALSGLERSLATAAGAEYRPAEDMSFDQLSGAIPPAYLSPQSYPAPELRGWDASSPLVVEVPPIPYEKQRINVHGVPGDPEEMLSVFDACLRVGRLERAGMVLKRFAQMEALHPDHLVELHNRFLKSRIEHIYAEPSQDKAEDVHKWFEVQIRARDLPHTPTTVAYMLRVSLLTTRGKRLNRLVTRYMDLLPQENAMELLLDHEVLTDDELASISRICPEHDLPDTAIASPEDATEDSTSMPVHQSPSSTEPPEVKAMFQKGLGLKSLRATLTLFSEIPIGTDIASLPVAGRREIQSRLEKDCVDAAVIRWREENAALLSMGRNTVLSNASLSARLYVWQQALEARIVEEMTKIDVAVQQEKKNTDDVERCLYGPILQQSTPTRLAAVTIISTLSSLAMFGAEKGVPLATLVTNVARVVEEDINSQRAEEANTAKRFKALKRDAGAIIRYGKSLAARSSETLTDALPEEFSWPISIRTKVGAVLVSALIDSAKILVRKESLQADRLLTQSQPAFMHTNQIRRGKKLGIVAPNRALVELMMQEPRGDFLARQLPMVCEPEPWSKFAKGGYLEFPIPVVRVKFGERDQKVYAQAAIARGDMSQVLKGLDVLGRTAWKINRPVLDVMLEVWNSGKGLADIPPLYPNIPIPPEPDSGGDPTARNAWMKAVRFAENQKSGLHSERCFMNLQLEIARAFRDQTFYFPHNIDFRGRAYPIPPYLNHMGADHVRGLLRFAKAKPLGEDGLRWLKIHLANVFGFDKFSLVEREQFAQDNLESIFDSARNPLDGKRWWLEAEDPWQCLAACIEFTEALKLPDPTKFESVLPVHQDGTCNGLQHYAALGGDVWGAQQVNLVPGEKPADVYSAVADLVKESIAQDLKDGHPFAPVLHDKITRKVVKQTVMTNVYGVTIMGAKKQVLRQLDSLHPRLAEESGHQTIHLAAYIAAKIFKALSTMFGGAHEIQHWLGETGSRVCRAVMPEQLAKLIAAEDFASQNPVLPKGRRGRPKSAKKESATEILQQFQSTLIWTTPLRMPVIQPYRTTSIRKIKTCLQDLAVSAPNPSDPVNRRKQLQGFPPNFIHSLDASHMLLSAIECDKLGHTFAAVHDSFWTHASDVDSMNTVIRDTFIRIHSDDIIGRLRAEFRARYKGSVYLAKIKRSSASGKAIVEHRNAHKLSLREELIMEGRRQMLLASSNPDEVELGKNMVTPATVYHELSTEDDLIEEEEPQSLDASSKLDGDVEDDMDKASDGEISEESIDADTEGFTPPKSREYDSWEFCKPTKSTFFARTFDAKASIKHNNDIEVWLPLIFPDPPKKGNFDVRNLKKSKYFFS</sequence>
<evidence type="ECO:0000313" key="15">
    <source>
        <dbReference type="Proteomes" id="UP001287356"/>
    </source>
</evidence>
<evidence type="ECO:0000313" key="14">
    <source>
        <dbReference type="EMBL" id="KAK3378935.1"/>
    </source>
</evidence>
<feature type="compositionally biased region" description="Polar residues" evidence="12">
    <location>
        <begin position="296"/>
        <end position="310"/>
    </location>
</feature>
<comment type="subcellular location">
    <subcellularLocation>
        <location evidence="2">Mitochondrion</location>
    </subcellularLocation>
</comment>
<organism evidence="14 15">
    <name type="scientific">Lasiosphaeria ovina</name>
    <dbReference type="NCBI Taxonomy" id="92902"/>
    <lineage>
        <taxon>Eukaryota</taxon>
        <taxon>Fungi</taxon>
        <taxon>Dikarya</taxon>
        <taxon>Ascomycota</taxon>
        <taxon>Pezizomycotina</taxon>
        <taxon>Sordariomycetes</taxon>
        <taxon>Sordariomycetidae</taxon>
        <taxon>Sordariales</taxon>
        <taxon>Lasiosphaeriaceae</taxon>
        <taxon>Lasiosphaeria</taxon>
    </lineage>
</organism>
<dbReference type="FunFam" id="1.10.150.20:FF:000041">
    <property type="entry name" value="DNA-directed RNA polymerase"/>
    <property type="match status" value="1"/>
</dbReference>
<evidence type="ECO:0000256" key="6">
    <source>
        <dbReference type="ARBA" id="ARBA00022695"/>
    </source>
</evidence>
<evidence type="ECO:0000256" key="5">
    <source>
        <dbReference type="ARBA" id="ARBA00022679"/>
    </source>
</evidence>
<feature type="domain" description="DNA-directed RNA polymerase N-terminal" evidence="13">
    <location>
        <begin position="353"/>
        <end position="670"/>
    </location>
</feature>
<proteinExistence type="inferred from homology"/>
<feature type="region of interest" description="Disordered" evidence="12">
    <location>
        <begin position="281"/>
        <end position="313"/>
    </location>
</feature>
<evidence type="ECO:0000256" key="10">
    <source>
        <dbReference type="ARBA" id="ARBA00048552"/>
    </source>
</evidence>
<keyword evidence="8" id="KW-0496">Mitochondrion</keyword>
<evidence type="ECO:0000256" key="2">
    <source>
        <dbReference type="ARBA" id="ARBA00004173"/>
    </source>
</evidence>
<dbReference type="GO" id="GO:0034245">
    <property type="term" value="C:mitochondrial DNA-directed RNA polymerase complex"/>
    <property type="evidence" value="ECO:0007669"/>
    <property type="project" value="TreeGrafter"/>
</dbReference>
<name>A0AAE0KN53_9PEZI</name>
<dbReference type="InterPro" id="IPR037159">
    <property type="entry name" value="RNA_POL_N_sf"/>
</dbReference>
<dbReference type="Gene3D" id="1.10.287.280">
    <property type="match status" value="1"/>
</dbReference>
<comment type="similarity">
    <text evidence="3 11">Belongs to the phage and mitochondrial RNA polymerase family.</text>
</comment>
<dbReference type="FunFam" id="1.10.287.280:FF:000001">
    <property type="entry name" value="DNA-directed RNA polymerase"/>
    <property type="match status" value="1"/>
</dbReference>
<dbReference type="SUPFAM" id="SSF56672">
    <property type="entry name" value="DNA/RNA polymerases"/>
    <property type="match status" value="1"/>
</dbReference>
<comment type="function">
    <text evidence="1 11">DNA-dependent RNA polymerase catalyzes the transcription of DNA into RNA using the four ribonucleoside triphosphates as substrates.</text>
</comment>
<reference evidence="14" key="2">
    <citation type="submission" date="2023-06" db="EMBL/GenBank/DDBJ databases">
        <authorList>
            <consortium name="Lawrence Berkeley National Laboratory"/>
            <person name="Haridas S."/>
            <person name="Hensen N."/>
            <person name="Bonometti L."/>
            <person name="Westerberg I."/>
            <person name="Brannstrom I.O."/>
            <person name="Guillou S."/>
            <person name="Cros-Aarteil S."/>
            <person name="Calhoun S."/>
            <person name="Kuo A."/>
            <person name="Mondo S."/>
            <person name="Pangilinan J."/>
            <person name="Riley R."/>
            <person name="Labutti K."/>
            <person name="Andreopoulos B."/>
            <person name="Lipzen A."/>
            <person name="Chen C."/>
            <person name="Yanf M."/>
            <person name="Daum C."/>
            <person name="Ng V."/>
            <person name="Clum A."/>
            <person name="Steindorff A."/>
            <person name="Ohm R."/>
            <person name="Martin F."/>
            <person name="Silar P."/>
            <person name="Natvig D."/>
            <person name="Lalanne C."/>
            <person name="Gautier V."/>
            <person name="Ament-Velasquez S.L."/>
            <person name="Kruys A."/>
            <person name="Hutchinson M.I."/>
            <person name="Powell A.J."/>
            <person name="Barry K."/>
            <person name="Miller A.N."/>
            <person name="Grigoriev I.V."/>
            <person name="Debuchy R."/>
            <person name="Gladieux P."/>
            <person name="Thoren M.H."/>
            <person name="Johannesson H."/>
        </authorList>
    </citation>
    <scope>NUCLEOTIDE SEQUENCE</scope>
    <source>
        <strain evidence="14">CBS 958.72</strain>
    </source>
</reference>
<dbReference type="SMART" id="SM01311">
    <property type="entry name" value="RPOL_N"/>
    <property type="match status" value="1"/>
</dbReference>
<evidence type="ECO:0000256" key="11">
    <source>
        <dbReference type="RuleBase" id="RU003805"/>
    </source>
</evidence>
<evidence type="ECO:0000256" key="12">
    <source>
        <dbReference type="SAM" id="MobiDB-lite"/>
    </source>
</evidence>
<dbReference type="InterPro" id="IPR046950">
    <property type="entry name" value="DNA-dir_Rpol_C_phage-type"/>
</dbReference>
<dbReference type="EC" id="2.7.7.6" evidence="11"/>
<dbReference type="FunFam" id="1.10.287.260:FF:000001">
    <property type="entry name" value="DNA-directed RNA polymerase"/>
    <property type="match status" value="1"/>
</dbReference>
<keyword evidence="6 11" id="KW-0548">Nucleotidyltransferase</keyword>
<evidence type="ECO:0000256" key="1">
    <source>
        <dbReference type="ARBA" id="ARBA00004026"/>
    </source>
</evidence>
<dbReference type="EMBL" id="JAULSN010000002">
    <property type="protein sequence ID" value="KAK3378935.1"/>
    <property type="molecule type" value="Genomic_DNA"/>
</dbReference>
<dbReference type="PANTHER" id="PTHR10102">
    <property type="entry name" value="DNA-DIRECTED RNA POLYMERASE, MITOCHONDRIAL"/>
    <property type="match status" value="1"/>
</dbReference>
<gene>
    <name evidence="14" type="ORF">B0T24DRAFT_610360</name>
</gene>
<accession>A0AAE0KN53</accession>
<dbReference type="GO" id="GO:0001018">
    <property type="term" value="F:mitochondrial promoter sequence-specific DNA binding"/>
    <property type="evidence" value="ECO:0007669"/>
    <property type="project" value="TreeGrafter"/>
</dbReference>
<keyword evidence="7" id="KW-0809">Transit peptide</keyword>
<evidence type="ECO:0000256" key="3">
    <source>
        <dbReference type="ARBA" id="ARBA00009493"/>
    </source>
</evidence>
<evidence type="ECO:0000259" key="13">
    <source>
        <dbReference type="SMART" id="SM01311"/>
    </source>
</evidence>
<evidence type="ECO:0000256" key="4">
    <source>
        <dbReference type="ARBA" id="ARBA00022478"/>
    </source>
</evidence>
<reference evidence="14" key="1">
    <citation type="journal article" date="2023" name="Mol. Phylogenet. Evol.">
        <title>Genome-scale phylogeny and comparative genomics of the fungal order Sordariales.</title>
        <authorList>
            <person name="Hensen N."/>
            <person name="Bonometti L."/>
            <person name="Westerberg I."/>
            <person name="Brannstrom I.O."/>
            <person name="Guillou S."/>
            <person name="Cros-Aarteil S."/>
            <person name="Calhoun S."/>
            <person name="Haridas S."/>
            <person name="Kuo A."/>
            <person name="Mondo S."/>
            <person name="Pangilinan J."/>
            <person name="Riley R."/>
            <person name="LaButti K."/>
            <person name="Andreopoulos B."/>
            <person name="Lipzen A."/>
            <person name="Chen C."/>
            <person name="Yan M."/>
            <person name="Daum C."/>
            <person name="Ng V."/>
            <person name="Clum A."/>
            <person name="Steindorff A."/>
            <person name="Ohm R.A."/>
            <person name="Martin F."/>
            <person name="Silar P."/>
            <person name="Natvig D.O."/>
            <person name="Lalanne C."/>
            <person name="Gautier V."/>
            <person name="Ament-Velasquez S.L."/>
            <person name="Kruys A."/>
            <person name="Hutchinson M.I."/>
            <person name="Powell A.J."/>
            <person name="Barry K."/>
            <person name="Miller A.N."/>
            <person name="Grigoriev I.V."/>
            <person name="Debuchy R."/>
            <person name="Gladieux P."/>
            <person name="Hiltunen Thoren M."/>
            <person name="Johannesson H."/>
        </authorList>
    </citation>
    <scope>NUCLEOTIDE SEQUENCE</scope>
    <source>
        <strain evidence="14">CBS 958.72</strain>
    </source>
</reference>
<evidence type="ECO:0000256" key="8">
    <source>
        <dbReference type="ARBA" id="ARBA00023128"/>
    </source>
</evidence>
<dbReference type="InterPro" id="IPR043502">
    <property type="entry name" value="DNA/RNA_pol_sf"/>
</dbReference>
<dbReference type="PROSITE" id="PS00900">
    <property type="entry name" value="RNA_POL_PHAGE_1"/>
    <property type="match status" value="1"/>
</dbReference>
<keyword evidence="15" id="KW-1185">Reference proteome</keyword>
<dbReference type="GO" id="GO:0006390">
    <property type="term" value="P:mitochondrial transcription"/>
    <property type="evidence" value="ECO:0007669"/>
    <property type="project" value="TreeGrafter"/>
</dbReference>
<dbReference type="InterPro" id="IPR024075">
    <property type="entry name" value="DNA-dir_RNA_pol_helix_hairp_sf"/>
</dbReference>
<feature type="compositionally biased region" description="Acidic residues" evidence="12">
    <location>
        <begin position="1304"/>
        <end position="1314"/>
    </location>
</feature>
<feature type="region of interest" description="Disordered" evidence="12">
    <location>
        <begin position="1273"/>
        <end position="1321"/>
    </location>
</feature>
<dbReference type="Gene3D" id="1.10.1320.10">
    <property type="entry name" value="DNA-directed RNA polymerase, N-terminal domain"/>
    <property type="match status" value="1"/>
</dbReference>
<dbReference type="InterPro" id="IPR002092">
    <property type="entry name" value="DNA-dir_Rpol_phage-type"/>
</dbReference>
<keyword evidence="5 11" id="KW-0808">Transferase</keyword>
<dbReference type="PANTHER" id="PTHR10102:SF0">
    <property type="entry name" value="DNA-DIRECTED RNA POLYMERASE, MITOCHONDRIAL"/>
    <property type="match status" value="1"/>
</dbReference>
<comment type="catalytic activity">
    <reaction evidence="10 11">
        <text>RNA(n) + a ribonucleoside 5'-triphosphate = RNA(n+1) + diphosphate</text>
        <dbReference type="Rhea" id="RHEA:21248"/>
        <dbReference type="Rhea" id="RHEA-COMP:14527"/>
        <dbReference type="Rhea" id="RHEA-COMP:17342"/>
        <dbReference type="ChEBI" id="CHEBI:33019"/>
        <dbReference type="ChEBI" id="CHEBI:61557"/>
        <dbReference type="ChEBI" id="CHEBI:140395"/>
        <dbReference type="EC" id="2.7.7.6"/>
    </reaction>
</comment>